<organism evidence="3 4">
    <name type="scientific">Streptomyces xanthophaeus</name>
    <dbReference type="NCBI Taxonomy" id="67385"/>
    <lineage>
        <taxon>Bacteria</taxon>
        <taxon>Bacillati</taxon>
        <taxon>Actinomycetota</taxon>
        <taxon>Actinomycetes</taxon>
        <taxon>Kitasatosporales</taxon>
        <taxon>Streptomycetaceae</taxon>
        <taxon>Streptomyces</taxon>
    </lineage>
</organism>
<evidence type="ECO:0000313" key="4">
    <source>
        <dbReference type="Proteomes" id="UP000600026"/>
    </source>
</evidence>
<dbReference type="PANTHER" id="PTHR12598">
    <property type="entry name" value="COPPER HOMEOSTASIS PROTEIN CUTC"/>
    <property type="match status" value="1"/>
</dbReference>
<protein>
    <recommendedName>
        <fullName evidence="2">Copper homeostasis protein cutC homolog</fullName>
    </recommendedName>
</protein>
<accession>A0A919LJU2</accession>
<name>A0A919LJU2_9ACTN</name>
<dbReference type="PANTHER" id="PTHR12598:SF0">
    <property type="entry name" value="COPPER HOMEOSTASIS PROTEIN CUTC HOMOLOG"/>
    <property type="match status" value="1"/>
</dbReference>
<dbReference type="SUPFAM" id="SSF110395">
    <property type="entry name" value="CutC-like"/>
    <property type="match status" value="1"/>
</dbReference>
<evidence type="ECO:0000313" key="3">
    <source>
        <dbReference type="EMBL" id="GHI86869.1"/>
    </source>
</evidence>
<dbReference type="EMBL" id="BNEE01000006">
    <property type="protein sequence ID" value="GHI86869.1"/>
    <property type="molecule type" value="Genomic_DNA"/>
</dbReference>
<evidence type="ECO:0000256" key="2">
    <source>
        <dbReference type="ARBA" id="ARBA00019014"/>
    </source>
</evidence>
<dbReference type="RefSeq" id="WP_031142523.1">
    <property type="nucleotide sequence ID" value="NZ_BNEE01000006.1"/>
</dbReference>
<gene>
    <name evidence="3" type="ORF">Sxan_42330</name>
</gene>
<comment type="caution">
    <text evidence="3">The sequence shown here is derived from an EMBL/GenBank/DDBJ whole genome shotgun (WGS) entry which is preliminary data.</text>
</comment>
<sequence>MQETVLEVVVTSADEAVEAVAGGAGRLELATDMAADGMTPSLTEFLRVRDCVDVPLRIMLRDKGGFQAADVDRIRETAAALKAAGADAFVLGFLTPDGALDLPAVTAVLASVPGSPWTFHRALDHAADRGAVRRAVAGLPGLDTVLTAGCVAGVEEGLAVVTAEADRRGEPGYSAAIMAGGGLMPEHVPTLRAHGVGAFHVGTSVRRDGWDSPVDRAAVLRWRRLIETDPEELRTRGR</sequence>
<dbReference type="InterPro" id="IPR036822">
    <property type="entry name" value="CutC-like_dom_sf"/>
</dbReference>
<dbReference type="Proteomes" id="UP000600026">
    <property type="component" value="Unassembled WGS sequence"/>
</dbReference>
<dbReference type="OrthoDB" id="9815677at2"/>
<dbReference type="AlphaFoldDB" id="A0A919LJU2"/>
<evidence type="ECO:0000256" key="1">
    <source>
        <dbReference type="ARBA" id="ARBA00007768"/>
    </source>
</evidence>
<dbReference type="Gene3D" id="3.20.20.380">
    <property type="entry name" value="Copper homeostasis (CutC) domain"/>
    <property type="match status" value="1"/>
</dbReference>
<dbReference type="InterPro" id="IPR005627">
    <property type="entry name" value="CutC-like"/>
</dbReference>
<proteinExistence type="inferred from homology"/>
<comment type="similarity">
    <text evidence="1">Belongs to the CutC family.</text>
</comment>
<keyword evidence="4" id="KW-1185">Reference proteome</keyword>
<dbReference type="GO" id="GO:0005507">
    <property type="term" value="F:copper ion binding"/>
    <property type="evidence" value="ECO:0007669"/>
    <property type="project" value="TreeGrafter"/>
</dbReference>
<dbReference type="Pfam" id="PF03932">
    <property type="entry name" value="CutC"/>
    <property type="match status" value="1"/>
</dbReference>
<reference evidence="3" key="1">
    <citation type="submission" date="2020-09" db="EMBL/GenBank/DDBJ databases">
        <title>Whole genome shotgun sequence of Streptomyces xanthophaeus NBRC 12829.</title>
        <authorList>
            <person name="Komaki H."/>
            <person name="Tamura T."/>
        </authorList>
    </citation>
    <scope>NUCLEOTIDE SEQUENCE</scope>
    <source>
        <strain evidence="3">NBRC 12829</strain>
    </source>
</reference>